<dbReference type="GO" id="GO:0004252">
    <property type="term" value="F:serine-type endopeptidase activity"/>
    <property type="evidence" value="ECO:0007669"/>
    <property type="project" value="InterPro"/>
</dbReference>
<dbReference type="AlphaFoldDB" id="E1ZTK1"/>
<keyword evidence="10" id="KW-0256">Endoplasmic reticulum</keyword>
<evidence type="ECO:0000259" key="14">
    <source>
        <dbReference type="Pfam" id="PF00717"/>
    </source>
</evidence>
<dbReference type="InterPro" id="IPR036286">
    <property type="entry name" value="LexA/Signal_pep-like_sf"/>
</dbReference>
<keyword evidence="12" id="KW-0472">Membrane</keyword>
<dbReference type="InParanoid" id="E1ZTK1"/>
<evidence type="ECO:0000256" key="12">
    <source>
        <dbReference type="ARBA" id="ARBA00023136"/>
    </source>
</evidence>
<evidence type="ECO:0000256" key="4">
    <source>
        <dbReference type="ARBA" id="ARBA00013208"/>
    </source>
</evidence>
<dbReference type="PANTHER" id="PTHR10806">
    <property type="entry name" value="SIGNAL PEPTIDASE COMPLEX CATALYTIC SUBUNIT SEC11"/>
    <property type="match status" value="1"/>
</dbReference>
<dbReference type="Proteomes" id="UP000008141">
    <property type="component" value="Unassembled WGS sequence"/>
</dbReference>
<dbReference type="GeneID" id="17350281"/>
<dbReference type="KEGG" id="cvr:CHLNCDRAFT_28677"/>
<dbReference type="eggNOG" id="KOG3342">
    <property type="taxonomic scope" value="Eukaryota"/>
</dbReference>
<evidence type="ECO:0000313" key="15">
    <source>
        <dbReference type="EMBL" id="EFN50822.1"/>
    </source>
</evidence>
<dbReference type="CDD" id="cd06530">
    <property type="entry name" value="S26_SPase_I"/>
    <property type="match status" value="1"/>
</dbReference>
<evidence type="ECO:0000256" key="5">
    <source>
        <dbReference type="ARBA" id="ARBA00019685"/>
    </source>
</evidence>
<dbReference type="OrthoDB" id="10257561at2759"/>
<evidence type="ECO:0000256" key="2">
    <source>
        <dbReference type="ARBA" id="ARBA00004648"/>
    </source>
</evidence>
<sequence>MEIISELGRMNKRQLLLQGLNLGMIITSALMIWKSMILGTGSESPVVVVLSGSMEPGFYRGDILFLYQPKRPVQTGDIIVFNTDGREIPIVHRIIKVHQRAHNSSSLDILTKGDNNWGDDRSLYPKGQLWLNPGHIMGVVVGYLPHIGRVTIIMNDYPMFKYALIAILGVFVLTSKE</sequence>
<organism evidence="16">
    <name type="scientific">Chlorella variabilis</name>
    <name type="common">Green alga</name>
    <dbReference type="NCBI Taxonomy" id="554065"/>
    <lineage>
        <taxon>Eukaryota</taxon>
        <taxon>Viridiplantae</taxon>
        <taxon>Chlorophyta</taxon>
        <taxon>core chlorophytes</taxon>
        <taxon>Trebouxiophyceae</taxon>
        <taxon>Chlorellales</taxon>
        <taxon>Chlorellaceae</taxon>
        <taxon>Chlorella clade</taxon>
        <taxon>Chlorella</taxon>
    </lineage>
</organism>
<dbReference type="NCBIfam" id="TIGR02228">
    <property type="entry name" value="sigpep_I_arch"/>
    <property type="match status" value="1"/>
</dbReference>
<evidence type="ECO:0000256" key="11">
    <source>
        <dbReference type="ARBA" id="ARBA00022989"/>
    </source>
</evidence>
<dbReference type="GO" id="GO:0005787">
    <property type="term" value="C:signal peptidase complex"/>
    <property type="evidence" value="ECO:0007669"/>
    <property type="project" value="TreeGrafter"/>
</dbReference>
<reference evidence="15 16" key="1">
    <citation type="journal article" date="2010" name="Plant Cell">
        <title>The Chlorella variabilis NC64A genome reveals adaptation to photosymbiosis, coevolution with viruses, and cryptic sex.</title>
        <authorList>
            <person name="Blanc G."/>
            <person name="Duncan G."/>
            <person name="Agarkova I."/>
            <person name="Borodovsky M."/>
            <person name="Gurnon J."/>
            <person name="Kuo A."/>
            <person name="Lindquist E."/>
            <person name="Lucas S."/>
            <person name="Pangilinan J."/>
            <person name="Polle J."/>
            <person name="Salamov A."/>
            <person name="Terry A."/>
            <person name="Yamada T."/>
            <person name="Dunigan D.D."/>
            <person name="Grigoriev I.V."/>
            <person name="Claverie J.M."/>
            <person name="Van Etten J.L."/>
        </authorList>
    </citation>
    <scope>NUCLEOTIDE SEQUENCE [LARGE SCALE GENOMIC DNA]</scope>
    <source>
        <strain evidence="15 16">NC64A</strain>
    </source>
</reference>
<comment type="similarity">
    <text evidence="3">Belongs to the peptidase S26B family.</text>
</comment>
<evidence type="ECO:0000256" key="8">
    <source>
        <dbReference type="ARBA" id="ARBA00022692"/>
    </source>
</evidence>
<dbReference type="OMA" id="ILMNEYP"/>
<name>E1ZTK1_CHLVA</name>
<dbReference type="PANTHER" id="PTHR10806:SF6">
    <property type="entry name" value="SIGNAL PEPTIDASE COMPLEX CATALYTIC SUBUNIT SEC11"/>
    <property type="match status" value="1"/>
</dbReference>
<dbReference type="EMBL" id="GL433872">
    <property type="protein sequence ID" value="EFN50822.1"/>
    <property type="molecule type" value="Genomic_DNA"/>
</dbReference>
<keyword evidence="9" id="KW-0378">Hydrolase</keyword>
<accession>E1ZTK1</accession>
<keyword evidence="7" id="KW-0645">Protease</keyword>
<comment type="function">
    <text evidence="13">Catalytic component of the signal peptidase complex (SPC) which catalyzes the cleavage of N-terminal signal sequences from nascent proteins as they are translocated into the lumen of the endoplasmic reticulum. Specifically cleaves N-terminal signal peptides that contain a hydrophobic alpha-helix (h-region) shorter than 18-20 amino acids.</text>
</comment>
<dbReference type="InterPro" id="IPR019533">
    <property type="entry name" value="Peptidase_S26"/>
</dbReference>
<comment type="catalytic activity">
    <reaction evidence="1">
        <text>Cleavage of hydrophobic, N-terminal signal or leader sequences from secreted and periplasmic proteins.</text>
        <dbReference type="EC" id="3.4.21.89"/>
    </reaction>
</comment>
<evidence type="ECO:0000256" key="3">
    <source>
        <dbReference type="ARBA" id="ARBA00011035"/>
    </source>
</evidence>
<gene>
    <name evidence="15" type="ORF">CHLNCDRAFT_28677</name>
</gene>
<evidence type="ECO:0000256" key="7">
    <source>
        <dbReference type="ARBA" id="ARBA00022670"/>
    </source>
</evidence>
<dbReference type="GO" id="GO:0006465">
    <property type="term" value="P:signal peptide processing"/>
    <property type="evidence" value="ECO:0007669"/>
    <property type="project" value="InterPro"/>
</dbReference>
<keyword evidence="11" id="KW-1133">Transmembrane helix</keyword>
<dbReference type="InterPro" id="IPR001733">
    <property type="entry name" value="Peptidase_S26B"/>
</dbReference>
<comment type="subcellular location">
    <subcellularLocation>
        <location evidence="2">Endoplasmic reticulum membrane</location>
        <topology evidence="2">Single-pass type II membrane protein</topology>
    </subcellularLocation>
</comment>
<dbReference type="GO" id="GO:0009003">
    <property type="term" value="F:signal peptidase activity"/>
    <property type="evidence" value="ECO:0007669"/>
    <property type="project" value="UniProtKB-EC"/>
</dbReference>
<keyword evidence="8" id="KW-0812">Transmembrane</keyword>
<dbReference type="RefSeq" id="XP_005842924.1">
    <property type="nucleotide sequence ID" value="XM_005842862.1"/>
</dbReference>
<dbReference type="Pfam" id="PF00717">
    <property type="entry name" value="Peptidase_S24"/>
    <property type="match status" value="1"/>
</dbReference>
<protein>
    <recommendedName>
        <fullName evidence="5">Signal peptidase complex catalytic subunit SEC11</fullName>
        <ecNumber evidence="4">3.4.21.89</ecNumber>
    </recommendedName>
    <alternativeName>
        <fullName evidence="6">Signal peptidase complex catalytic subunit sec11</fullName>
    </alternativeName>
</protein>
<dbReference type="PRINTS" id="PR00728">
    <property type="entry name" value="SIGNALPTASE"/>
</dbReference>
<dbReference type="EC" id="3.4.21.89" evidence="4"/>
<evidence type="ECO:0000256" key="10">
    <source>
        <dbReference type="ARBA" id="ARBA00022824"/>
    </source>
</evidence>
<dbReference type="Gene3D" id="2.10.109.10">
    <property type="entry name" value="Umud Fragment, subunit A"/>
    <property type="match status" value="1"/>
</dbReference>
<evidence type="ECO:0000256" key="13">
    <source>
        <dbReference type="ARBA" id="ARBA00045533"/>
    </source>
</evidence>
<dbReference type="FunCoup" id="E1ZTK1">
    <property type="interactions" value="1635"/>
</dbReference>
<dbReference type="PROSITE" id="PS00761">
    <property type="entry name" value="SPASE_I_3"/>
    <property type="match status" value="1"/>
</dbReference>
<proteinExistence type="inferred from homology"/>
<feature type="domain" description="Peptidase S24/S26A/S26B/S26C" evidence="14">
    <location>
        <begin position="34"/>
        <end position="96"/>
    </location>
</feature>
<evidence type="ECO:0000313" key="16">
    <source>
        <dbReference type="Proteomes" id="UP000008141"/>
    </source>
</evidence>
<dbReference type="SUPFAM" id="SSF51306">
    <property type="entry name" value="LexA/Signal peptidase"/>
    <property type="match status" value="1"/>
</dbReference>
<dbReference type="STRING" id="554065.E1ZTK1"/>
<dbReference type="InterPro" id="IPR019758">
    <property type="entry name" value="Pept_S26A_signal_pept_1_CS"/>
</dbReference>
<evidence type="ECO:0000256" key="9">
    <source>
        <dbReference type="ARBA" id="ARBA00022801"/>
    </source>
</evidence>
<evidence type="ECO:0000256" key="1">
    <source>
        <dbReference type="ARBA" id="ARBA00000677"/>
    </source>
</evidence>
<dbReference type="MEROPS" id="S26.010"/>
<evidence type="ECO:0000256" key="6">
    <source>
        <dbReference type="ARBA" id="ARBA00021755"/>
    </source>
</evidence>
<dbReference type="InterPro" id="IPR015927">
    <property type="entry name" value="Peptidase_S24_S26A/B/C"/>
</dbReference>
<keyword evidence="16" id="KW-1185">Reference proteome</keyword>